<dbReference type="EMBL" id="CM042884">
    <property type="protein sequence ID" value="KAI4371496.1"/>
    <property type="molecule type" value="Genomic_DNA"/>
</dbReference>
<reference evidence="2" key="1">
    <citation type="journal article" date="2023" name="Front. Plant Sci.">
        <title>Chromosomal-level genome assembly of Melastoma candidum provides insights into trichome evolution.</title>
        <authorList>
            <person name="Zhong Y."/>
            <person name="Wu W."/>
            <person name="Sun C."/>
            <person name="Zou P."/>
            <person name="Liu Y."/>
            <person name="Dai S."/>
            <person name="Zhou R."/>
        </authorList>
    </citation>
    <scope>NUCLEOTIDE SEQUENCE [LARGE SCALE GENOMIC DNA]</scope>
</reference>
<organism evidence="1 2">
    <name type="scientific">Melastoma candidum</name>
    <dbReference type="NCBI Taxonomy" id="119954"/>
    <lineage>
        <taxon>Eukaryota</taxon>
        <taxon>Viridiplantae</taxon>
        <taxon>Streptophyta</taxon>
        <taxon>Embryophyta</taxon>
        <taxon>Tracheophyta</taxon>
        <taxon>Spermatophyta</taxon>
        <taxon>Magnoliopsida</taxon>
        <taxon>eudicotyledons</taxon>
        <taxon>Gunneridae</taxon>
        <taxon>Pentapetalae</taxon>
        <taxon>rosids</taxon>
        <taxon>malvids</taxon>
        <taxon>Myrtales</taxon>
        <taxon>Melastomataceae</taxon>
        <taxon>Melastomatoideae</taxon>
        <taxon>Melastomateae</taxon>
        <taxon>Melastoma</taxon>
    </lineage>
</organism>
<protein>
    <submittedName>
        <fullName evidence="1">Uncharacterized protein</fullName>
    </submittedName>
</protein>
<proteinExistence type="predicted"/>
<dbReference type="Proteomes" id="UP001057402">
    <property type="component" value="Chromosome 5"/>
</dbReference>
<name>A0ACB9R108_9MYRT</name>
<accession>A0ACB9R108</accession>
<comment type="caution">
    <text evidence="1">The sequence shown here is derived from an EMBL/GenBank/DDBJ whole genome shotgun (WGS) entry which is preliminary data.</text>
</comment>
<keyword evidence="2" id="KW-1185">Reference proteome</keyword>
<sequence length="84" mass="9334">MKRLSEIENAPRKANCLVDSANAAVRQLEMENSEIRAEMEAAKMSAPESGSSLFESAKRDKKKLLAAEKQRAKLLEEIAEEKKG</sequence>
<evidence type="ECO:0000313" key="1">
    <source>
        <dbReference type="EMBL" id="KAI4371496.1"/>
    </source>
</evidence>
<evidence type="ECO:0000313" key="2">
    <source>
        <dbReference type="Proteomes" id="UP001057402"/>
    </source>
</evidence>
<gene>
    <name evidence="1" type="ORF">MLD38_019724</name>
</gene>